<organism evidence="3 4">
    <name type="scientific">Desulfopila aestuarii DSM 18488</name>
    <dbReference type="NCBI Taxonomy" id="1121416"/>
    <lineage>
        <taxon>Bacteria</taxon>
        <taxon>Pseudomonadati</taxon>
        <taxon>Thermodesulfobacteriota</taxon>
        <taxon>Desulfobulbia</taxon>
        <taxon>Desulfobulbales</taxon>
        <taxon>Desulfocapsaceae</taxon>
        <taxon>Desulfopila</taxon>
    </lineage>
</organism>
<keyword evidence="1" id="KW-0812">Transmembrane</keyword>
<feature type="transmembrane region" description="Helical" evidence="1">
    <location>
        <begin position="5"/>
        <end position="26"/>
    </location>
</feature>
<dbReference type="Proteomes" id="UP000184603">
    <property type="component" value="Unassembled WGS sequence"/>
</dbReference>
<evidence type="ECO:0000259" key="2">
    <source>
        <dbReference type="Pfam" id="PF07331"/>
    </source>
</evidence>
<evidence type="ECO:0000256" key="1">
    <source>
        <dbReference type="SAM" id="Phobius"/>
    </source>
</evidence>
<evidence type="ECO:0000313" key="4">
    <source>
        <dbReference type="Proteomes" id="UP000184603"/>
    </source>
</evidence>
<feature type="domain" description="DUF1468" evidence="2">
    <location>
        <begin position="5"/>
        <end position="138"/>
    </location>
</feature>
<dbReference type="Pfam" id="PF07331">
    <property type="entry name" value="TctB"/>
    <property type="match status" value="1"/>
</dbReference>
<dbReference type="RefSeq" id="WP_073614306.1">
    <property type="nucleotide sequence ID" value="NZ_FRFE01000014.1"/>
</dbReference>
<feature type="transmembrane region" description="Helical" evidence="1">
    <location>
        <begin position="90"/>
        <end position="108"/>
    </location>
</feature>
<keyword evidence="4" id="KW-1185">Reference proteome</keyword>
<reference evidence="3 4" key="1">
    <citation type="submission" date="2016-12" db="EMBL/GenBank/DDBJ databases">
        <authorList>
            <person name="Song W.-J."/>
            <person name="Kurnit D.M."/>
        </authorList>
    </citation>
    <scope>NUCLEOTIDE SEQUENCE [LARGE SCALE GENOMIC DNA]</scope>
    <source>
        <strain evidence="3 4">DSM 18488</strain>
    </source>
</reference>
<evidence type="ECO:0000313" key="3">
    <source>
        <dbReference type="EMBL" id="SHO49639.1"/>
    </source>
</evidence>
<protein>
    <submittedName>
        <fullName evidence="3">Putative tricarboxylic transport membrane protein</fullName>
    </submittedName>
</protein>
<feature type="transmembrane region" description="Helical" evidence="1">
    <location>
        <begin position="38"/>
        <end position="56"/>
    </location>
</feature>
<feature type="transmembrane region" description="Helical" evidence="1">
    <location>
        <begin position="115"/>
        <end position="133"/>
    </location>
</feature>
<dbReference type="InterPro" id="IPR009936">
    <property type="entry name" value="DUF1468"/>
</dbReference>
<dbReference type="EMBL" id="FRFE01000014">
    <property type="protein sequence ID" value="SHO49639.1"/>
    <property type="molecule type" value="Genomic_DNA"/>
</dbReference>
<dbReference type="STRING" id="1121416.SAMN02745220_02962"/>
<keyword evidence="1" id="KW-1133">Transmembrane helix</keyword>
<keyword evidence="1" id="KW-0472">Membrane</keyword>
<feature type="transmembrane region" description="Helical" evidence="1">
    <location>
        <begin position="65"/>
        <end position="84"/>
    </location>
</feature>
<dbReference type="OrthoDB" id="5519430at2"/>
<accession>A0A1M7YAL4</accession>
<proteinExistence type="predicted"/>
<name>A0A1M7YAL4_9BACT</name>
<sequence length="149" mass="16046">MADRIFGSIALVISLIYGFIAFTIIKAPFQYDPLGPEAWPRILSVVAALCCLYIIARPDGQKFKVLGHTLTRIALVVFFLSAYAVLFERLGFIVSTALFCGVLSRMLGATAKQSVLFGIASGILGYGLCAGLLDLNLPTGAIFKNLKLL</sequence>
<dbReference type="AlphaFoldDB" id="A0A1M7YAL4"/>
<gene>
    <name evidence="3" type="ORF">SAMN02745220_02962</name>
</gene>